<dbReference type="EMBL" id="JBJQND010000015">
    <property type="protein sequence ID" value="KAL3852403.1"/>
    <property type="molecule type" value="Genomic_DNA"/>
</dbReference>
<feature type="compositionally biased region" description="Basic and acidic residues" evidence="1">
    <location>
        <begin position="154"/>
        <end position="166"/>
    </location>
</feature>
<feature type="compositionally biased region" description="Acidic residues" evidence="1">
    <location>
        <begin position="354"/>
        <end position="363"/>
    </location>
</feature>
<dbReference type="AlphaFoldDB" id="A0ABD3UVH0"/>
<reference evidence="2 3" key="1">
    <citation type="submission" date="2024-11" db="EMBL/GenBank/DDBJ databases">
        <title>Chromosome-level genome assembly of the freshwater bivalve Anodonta woodiana.</title>
        <authorList>
            <person name="Chen X."/>
        </authorList>
    </citation>
    <scope>NUCLEOTIDE SEQUENCE [LARGE SCALE GENOMIC DNA]</scope>
    <source>
        <strain evidence="2">MN2024</strain>
        <tissue evidence="2">Gills</tissue>
    </source>
</reference>
<feature type="compositionally biased region" description="Basic and acidic residues" evidence="1">
    <location>
        <begin position="117"/>
        <end position="136"/>
    </location>
</feature>
<feature type="compositionally biased region" description="Polar residues" evidence="1">
    <location>
        <begin position="333"/>
        <end position="350"/>
    </location>
</feature>
<evidence type="ECO:0000256" key="1">
    <source>
        <dbReference type="SAM" id="MobiDB-lite"/>
    </source>
</evidence>
<sequence>MGCGPSKSDDGVHRVTSPHVDVVHRVTSPRVKKELKKRKNSAKSTSSSSSSSSDDSKDVNKKEKKKKGKKNKVVSPVIKANEDDILNNDNQKPLTPKPKSASSRGSITRKSSSSGFSEHEKDASSIDPNEVERNAYDEEGERETKPVIFSIGSNDKEDTNETHEDTELANENVTDITDGGEENQEANDVALSKTEIIAGNKEDEEDNEDNEDNTDGISGNNENSNDMQQSEEQQADDDDLGIYEDNGNNDIDDENGKTQGFVGNDDLDDTEQQMNDENDNTEEFVEVGDFDNAEQQMSEGEDVPDTYIEPNDNNDTEHNKSTEPSHEDVALESNDNYDISDGANKSPTPRSESESEAEEDGLDIPDTFRMELNINLSGMHITSS</sequence>
<feature type="compositionally biased region" description="Polar residues" evidence="1">
    <location>
        <begin position="216"/>
        <end position="225"/>
    </location>
</feature>
<gene>
    <name evidence="2" type="ORF">ACJMK2_016054</name>
</gene>
<keyword evidence="3" id="KW-1185">Reference proteome</keyword>
<feature type="compositionally biased region" description="Acidic residues" evidence="1">
    <location>
        <begin position="233"/>
        <end position="242"/>
    </location>
</feature>
<feature type="compositionally biased region" description="Acidic residues" evidence="1">
    <location>
        <begin position="202"/>
        <end position="214"/>
    </location>
</feature>
<feature type="compositionally biased region" description="Basic residues" evidence="1">
    <location>
        <begin position="62"/>
        <end position="72"/>
    </location>
</feature>
<feature type="compositionally biased region" description="Low complexity" evidence="1">
    <location>
        <begin position="42"/>
        <end position="53"/>
    </location>
</feature>
<feature type="compositionally biased region" description="Acidic residues" evidence="1">
    <location>
        <begin position="265"/>
        <end position="292"/>
    </location>
</feature>
<evidence type="ECO:0000313" key="2">
    <source>
        <dbReference type="EMBL" id="KAL3852403.1"/>
    </source>
</evidence>
<feature type="region of interest" description="Disordered" evidence="1">
    <location>
        <begin position="1"/>
        <end position="366"/>
    </location>
</feature>
<dbReference type="Proteomes" id="UP001634394">
    <property type="component" value="Unassembled WGS sequence"/>
</dbReference>
<accession>A0ABD3UVH0</accession>
<protein>
    <submittedName>
        <fullName evidence="2">Uncharacterized protein</fullName>
    </submittedName>
</protein>
<comment type="caution">
    <text evidence="2">The sequence shown here is derived from an EMBL/GenBank/DDBJ whole genome shotgun (WGS) entry which is preliminary data.</text>
</comment>
<feature type="compositionally biased region" description="Basic and acidic residues" evidence="1">
    <location>
        <begin position="315"/>
        <end position="329"/>
    </location>
</feature>
<organism evidence="2 3">
    <name type="scientific">Sinanodonta woodiana</name>
    <name type="common">Chinese pond mussel</name>
    <name type="synonym">Anodonta woodiana</name>
    <dbReference type="NCBI Taxonomy" id="1069815"/>
    <lineage>
        <taxon>Eukaryota</taxon>
        <taxon>Metazoa</taxon>
        <taxon>Spiralia</taxon>
        <taxon>Lophotrochozoa</taxon>
        <taxon>Mollusca</taxon>
        <taxon>Bivalvia</taxon>
        <taxon>Autobranchia</taxon>
        <taxon>Heteroconchia</taxon>
        <taxon>Palaeoheterodonta</taxon>
        <taxon>Unionida</taxon>
        <taxon>Unionoidea</taxon>
        <taxon>Unionidae</taxon>
        <taxon>Unioninae</taxon>
        <taxon>Sinanodonta</taxon>
    </lineage>
</organism>
<evidence type="ECO:0000313" key="3">
    <source>
        <dbReference type="Proteomes" id="UP001634394"/>
    </source>
</evidence>
<name>A0ABD3UVH0_SINWO</name>
<proteinExistence type="predicted"/>
<feature type="compositionally biased region" description="Low complexity" evidence="1">
    <location>
        <begin position="100"/>
        <end position="116"/>
    </location>
</feature>